<accession>A0ABZ0JX55</accession>
<protein>
    <submittedName>
        <fullName evidence="2">Protein YgfX</fullName>
    </submittedName>
</protein>
<dbReference type="Pfam" id="PF07254">
    <property type="entry name" value="Cpta_toxin"/>
    <property type="match status" value="1"/>
</dbReference>
<dbReference type="InterPro" id="IPR009883">
    <property type="entry name" value="YgfX"/>
</dbReference>
<keyword evidence="1" id="KW-1133">Transmembrane helix</keyword>
<dbReference type="EMBL" id="CP136522">
    <property type="protein sequence ID" value="WOT04344.1"/>
    <property type="molecule type" value="Genomic_DNA"/>
</dbReference>
<gene>
    <name evidence="2" type="ORF">RGE70_13550</name>
</gene>
<dbReference type="Proteomes" id="UP001529491">
    <property type="component" value="Chromosome"/>
</dbReference>
<evidence type="ECO:0000313" key="3">
    <source>
        <dbReference type="Proteomes" id="UP001529491"/>
    </source>
</evidence>
<keyword evidence="1" id="KW-0472">Membrane</keyword>
<name>A0ABZ0JX55_9GAMM</name>
<proteinExistence type="predicted"/>
<feature type="transmembrane region" description="Helical" evidence="1">
    <location>
        <begin position="20"/>
        <end position="37"/>
    </location>
</feature>
<keyword evidence="1" id="KW-0812">Transmembrane</keyword>
<evidence type="ECO:0000256" key="1">
    <source>
        <dbReference type="SAM" id="Phobius"/>
    </source>
</evidence>
<evidence type="ECO:0000313" key="2">
    <source>
        <dbReference type="EMBL" id="WOT04344.1"/>
    </source>
</evidence>
<keyword evidence="3" id="KW-1185">Reference proteome</keyword>
<feature type="transmembrane region" description="Helical" evidence="1">
    <location>
        <begin position="43"/>
        <end position="62"/>
    </location>
</feature>
<organism evidence="2 3">
    <name type="scientific">Shewanella youngdeokensis</name>
    <dbReference type="NCBI Taxonomy" id="2999068"/>
    <lineage>
        <taxon>Bacteria</taxon>
        <taxon>Pseudomonadati</taxon>
        <taxon>Pseudomonadota</taxon>
        <taxon>Gammaproteobacteria</taxon>
        <taxon>Alteromonadales</taxon>
        <taxon>Shewanellaceae</taxon>
        <taxon>Shewanella</taxon>
    </lineage>
</organism>
<sequence>MGVQQHSFSVTSSFGQRLSLAVLASVCLTSFCIWPSFDSSVYHSCRLLIFCCCLMFFIRVFWRLKYWRCQVLLSAEGHGVLNQQQRFIVTGKPIVTPFAVMFYVEYDGKVTRVVVWADMLNDTNYRHLCRLLLQSYQFQRKLI</sequence>
<reference evidence="2 3" key="1">
    <citation type="submission" date="2023-10" db="EMBL/GenBank/DDBJ databases">
        <title>Complete genome sequence of Shewanella sp. DAU334.</title>
        <authorList>
            <person name="Lee Y.-S."/>
            <person name="Jeong H.-R."/>
            <person name="Hwang E.-J."/>
            <person name="Choi Y.-L."/>
            <person name="Kim G.-D."/>
        </authorList>
    </citation>
    <scope>NUCLEOTIDE SEQUENCE [LARGE SCALE GENOMIC DNA]</scope>
    <source>
        <strain evidence="2 3">DAU334</strain>
    </source>
</reference>
<dbReference type="RefSeq" id="WP_310471972.1">
    <property type="nucleotide sequence ID" value="NZ_CP136522.1"/>
</dbReference>